<sequence length="512" mass="54478">MSATETELKLALPPRDAAALAARLMRVPALARATPVREHLVSLYHDTPAQDLLRQRVALRLRREGPEGAGARWLQTLKTAGDTTSALSQRGEWEMPVAGPALELHRLEGTPWPAMDPDGVLAGALQPCFTTDFVRTRWRVRVRGGAVVEVALDVGAVTATVDGAAHATPLCELELELLQGPPEALLALARRIARHVPVLPLAASKAARGYALLHPPASPAVEAQPPALKRGMTVAQVAERVLQEPFHQFCANLFALQQGSDAPEVVHQARVGWRRLRSLARLFAPACAARPAPAAAALAPLLQSLGHLRDLDVARTQTLPALAAHYAQGGARQAAAWAAAQAALDAAADQARAQTRAALHRPAVGAALLAWQDWLHGWALAAQGECGVEACASDALAGAPARHWVRKRVQRLVRRLGAALKTAGDDEGLHHARILAKRLRYGSTSLAPLLPGRMGRHRGAAEQWQERLGAQRDWAQAAALVAGCGGDAAVVAFLRGAALGRGWDPLRDAARR</sequence>
<dbReference type="AlphaFoldDB" id="A0A9J9U9A6"/>
<feature type="domain" description="CHAD" evidence="2">
    <location>
        <begin position="231"/>
        <end position="512"/>
    </location>
</feature>
<dbReference type="InterPro" id="IPR033469">
    <property type="entry name" value="CYTH-like_dom_sf"/>
</dbReference>
<dbReference type="PROSITE" id="PS51708">
    <property type="entry name" value="CHAD"/>
    <property type="match status" value="1"/>
</dbReference>
<evidence type="ECO:0000259" key="2">
    <source>
        <dbReference type="PROSITE" id="PS51708"/>
    </source>
</evidence>
<keyword evidence="4" id="KW-1185">Reference proteome</keyword>
<dbReference type="Pfam" id="PF01928">
    <property type="entry name" value="CYTH"/>
    <property type="match status" value="1"/>
</dbReference>
<dbReference type="GO" id="GO:0046872">
    <property type="term" value="F:metal ion binding"/>
    <property type="evidence" value="ECO:0007669"/>
    <property type="project" value="TreeGrafter"/>
</dbReference>
<dbReference type="Proteomes" id="UP000000450">
    <property type="component" value="Chromosome"/>
</dbReference>
<dbReference type="InterPro" id="IPR038186">
    <property type="entry name" value="CHAD_dom_sf"/>
</dbReference>
<dbReference type="GO" id="GO:0050355">
    <property type="term" value="F:inorganic triphosphate phosphatase activity"/>
    <property type="evidence" value="ECO:0007669"/>
    <property type="project" value="InterPro"/>
</dbReference>
<feature type="domain" description="CYTH" evidence="1">
    <location>
        <begin position="3"/>
        <end position="216"/>
    </location>
</feature>
<name>A0A9J9U9A6_ACIET</name>
<dbReference type="Pfam" id="PF05235">
    <property type="entry name" value="CHAD"/>
    <property type="match status" value="1"/>
</dbReference>
<dbReference type="RefSeq" id="WP_012655432.1">
    <property type="nucleotide sequence ID" value="NC_011992.1"/>
</dbReference>
<dbReference type="KEGG" id="dia:Dtpsy_0370"/>
<dbReference type="InterPro" id="IPR039013">
    <property type="entry name" value="YgiF"/>
</dbReference>
<dbReference type="PROSITE" id="PS51707">
    <property type="entry name" value="CYTH"/>
    <property type="match status" value="1"/>
</dbReference>
<evidence type="ECO:0000313" key="4">
    <source>
        <dbReference type="Proteomes" id="UP000000450"/>
    </source>
</evidence>
<accession>A0A9J9U9A6</accession>
<dbReference type="InterPro" id="IPR007899">
    <property type="entry name" value="CHAD_dom"/>
</dbReference>
<evidence type="ECO:0000259" key="1">
    <source>
        <dbReference type="PROSITE" id="PS51707"/>
    </source>
</evidence>
<dbReference type="CDD" id="cd07756">
    <property type="entry name" value="CYTH-like_Pase_CHAD"/>
    <property type="match status" value="1"/>
</dbReference>
<dbReference type="EMBL" id="CP001392">
    <property type="protein sequence ID" value="ACM31854.1"/>
    <property type="molecule type" value="Genomic_DNA"/>
</dbReference>
<dbReference type="Gene3D" id="2.40.320.10">
    <property type="entry name" value="Hypothetical Protein Pfu-838710-001"/>
    <property type="match status" value="1"/>
</dbReference>
<reference evidence="3 4" key="1">
    <citation type="journal article" date="2010" name="J. Bacteriol.">
        <title>Completed genome sequence of the anaerobic iron-oxidizing bacterium Acidovorax ebreus strain TPSY.</title>
        <authorList>
            <person name="Byrne-Bailey K.G."/>
            <person name="Weber K.A."/>
            <person name="Chair A.H."/>
            <person name="Bose S."/>
            <person name="Knox T."/>
            <person name="Spanbauer T.L."/>
            <person name="Chertkov O."/>
            <person name="Coates J.D."/>
        </authorList>
    </citation>
    <scope>NUCLEOTIDE SEQUENCE [LARGE SCALE GENOMIC DNA]</scope>
    <source>
        <strain evidence="3 4">TPSY</strain>
    </source>
</reference>
<evidence type="ECO:0000313" key="3">
    <source>
        <dbReference type="EMBL" id="ACM31854.1"/>
    </source>
</evidence>
<organism evidence="3 4">
    <name type="scientific">Acidovorax ebreus (strain TPSY)</name>
    <name type="common">Diaphorobacter sp. (strain TPSY)</name>
    <dbReference type="NCBI Taxonomy" id="535289"/>
    <lineage>
        <taxon>Bacteria</taxon>
        <taxon>Pseudomonadati</taxon>
        <taxon>Pseudomonadota</taxon>
        <taxon>Betaproteobacteria</taxon>
        <taxon>Burkholderiales</taxon>
        <taxon>Comamonadaceae</taxon>
        <taxon>Diaphorobacter</taxon>
    </lineage>
</organism>
<protein>
    <submittedName>
        <fullName evidence="3">CHAD domain containing protein</fullName>
    </submittedName>
</protein>
<dbReference type="Gene3D" id="1.40.20.10">
    <property type="entry name" value="CHAD domain"/>
    <property type="match status" value="1"/>
</dbReference>
<gene>
    <name evidence="3" type="ordered locus">Dtpsy_0370</name>
</gene>
<dbReference type="SMART" id="SM01118">
    <property type="entry name" value="CYTH"/>
    <property type="match status" value="1"/>
</dbReference>
<dbReference type="SUPFAM" id="SSF55154">
    <property type="entry name" value="CYTH-like phosphatases"/>
    <property type="match status" value="1"/>
</dbReference>
<dbReference type="InterPro" id="IPR023577">
    <property type="entry name" value="CYTH_domain"/>
</dbReference>
<dbReference type="PANTHER" id="PTHR39569">
    <property type="entry name" value="INORGANIC TRIPHOSPHATASE"/>
    <property type="match status" value="1"/>
</dbReference>
<proteinExistence type="predicted"/>
<dbReference type="PANTHER" id="PTHR39569:SF1">
    <property type="entry name" value="INORGANIC TRIPHOSPHATASE"/>
    <property type="match status" value="1"/>
</dbReference>
<dbReference type="SMART" id="SM00880">
    <property type="entry name" value="CHAD"/>
    <property type="match status" value="1"/>
</dbReference>